<dbReference type="InterPro" id="IPR039426">
    <property type="entry name" value="TonB-dep_rcpt-like"/>
</dbReference>
<evidence type="ECO:0000256" key="6">
    <source>
        <dbReference type="ARBA" id="ARBA00023077"/>
    </source>
</evidence>
<keyword evidence="5 12" id="KW-0732">Signal</keyword>
<keyword evidence="7 10" id="KW-0472">Membrane</keyword>
<feature type="domain" description="TonB-dependent receptor-like beta-barrel" evidence="13">
    <location>
        <begin position="439"/>
        <end position="967"/>
    </location>
</feature>
<keyword evidence="8 15" id="KW-0675">Receptor</keyword>
<comment type="subcellular location">
    <subcellularLocation>
        <location evidence="1 10">Cell outer membrane</location>
        <topology evidence="1 10">Multi-pass membrane protein</topology>
    </subcellularLocation>
</comment>
<dbReference type="AlphaFoldDB" id="A0A0B7I3Y4"/>
<organism evidence="15 16">
    <name type="scientific">Capnocytophaga canis</name>
    <dbReference type="NCBI Taxonomy" id="1848903"/>
    <lineage>
        <taxon>Bacteria</taxon>
        <taxon>Pseudomonadati</taxon>
        <taxon>Bacteroidota</taxon>
        <taxon>Flavobacteriia</taxon>
        <taxon>Flavobacteriales</taxon>
        <taxon>Flavobacteriaceae</taxon>
        <taxon>Capnocytophaga</taxon>
    </lineage>
</organism>
<dbReference type="InterPro" id="IPR008969">
    <property type="entry name" value="CarboxyPept-like_regulatory"/>
</dbReference>
<feature type="signal peptide" evidence="12">
    <location>
        <begin position="1"/>
        <end position="21"/>
    </location>
</feature>
<evidence type="ECO:0000256" key="5">
    <source>
        <dbReference type="ARBA" id="ARBA00022729"/>
    </source>
</evidence>
<dbReference type="Gene3D" id="2.60.40.1120">
    <property type="entry name" value="Carboxypeptidase-like, regulatory domain"/>
    <property type="match status" value="1"/>
</dbReference>
<dbReference type="PANTHER" id="PTHR30069">
    <property type="entry name" value="TONB-DEPENDENT OUTER MEMBRANE RECEPTOR"/>
    <property type="match status" value="1"/>
</dbReference>
<proteinExistence type="inferred from homology"/>
<evidence type="ECO:0000313" key="16">
    <source>
        <dbReference type="Proteomes" id="UP000045051"/>
    </source>
</evidence>
<evidence type="ECO:0000256" key="12">
    <source>
        <dbReference type="SAM" id="SignalP"/>
    </source>
</evidence>
<dbReference type="RefSeq" id="WP_052458104.1">
    <property type="nucleotide sequence ID" value="NZ_CDOI01000112.1"/>
</dbReference>
<feature type="chain" id="PRO_5002116361" evidence="12">
    <location>
        <begin position="22"/>
        <end position="1069"/>
    </location>
</feature>
<accession>A0A0B7I3Y4</accession>
<keyword evidence="4 10" id="KW-0812">Transmembrane</keyword>
<dbReference type="PANTHER" id="PTHR30069:SF29">
    <property type="entry name" value="HEMOGLOBIN AND HEMOGLOBIN-HAPTOGLOBIN-BINDING PROTEIN 1-RELATED"/>
    <property type="match status" value="1"/>
</dbReference>
<feature type="domain" description="TonB-dependent receptor plug" evidence="14">
    <location>
        <begin position="115"/>
        <end position="222"/>
    </location>
</feature>
<dbReference type="InterPro" id="IPR036942">
    <property type="entry name" value="Beta-barrel_TonB_sf"/>
</dbReference>
<evidence type="ECO:0000256" key="3">
    <source>
        <dbReference type="ARBA" id="ARBA00022452"/>
    </source>
</evidence>
<evidence type="ECO:0000256" key="1">
    <source>
        <dbReference type="ARBA" id="ARBA00004571"/>
    </source>
</evidence>
<dbReference type="FunFam" id="2.170.130.10:FF:000003">
    <property type="entry name" value="SusC/RagA family TonB-linked outer membrane protein"/>
    <property type="match status" value="1"/>
</dbReference>
<dbReference type="GO" id="GO:0009279">
    <property type="term" value="C:cell outer membrane"/>
    <property type="evidence" value="ECO:0007669"/>
    <property type="project" value="UniProtKB-SubCell"/>
</dbReference>
<comment type="similarity">
    <text evidence="10 11">Belongs to the TonB-dependent receptor family.</text>
</comment>
<dbReference type="GO" id="GO:0044718">
    <property type="term" value="P:siderophore transmembrane transport"/>
    <property type="evidence" value="ECO:0007669"/>
    <property type="project" value="TreeGrafter"/>
</dbReference>
<dbReference type="SUPFAM" id="SSF49464">
    <property type="entry name" value="Carboxypeptidase regulatory domain-like"/>
    <property type="match status" value="1"/>
</dbReference>
<dbReference type="Pfam" id="PF00593">
    <property type="entry name" value="TonB_dep_Rec_b-barrel"/>
    <property type="match status" value="1"/>
</dbReference>
<dbReference type="Gene3D" id="2.170.130.10">
    <property type="entry name" value="TonB-dependent receptor, plug domain"/>
    <property type="match status" value="1"/>
</dbReference>
<keyword evidence="9 10" id="KW-0998">Cell outer membrane</keyword>
<evidence type="ECO:0000256" key="9">
    <source>
        <dbReference type="ARBA" id="ARBA00023237"/>
    </source>
</evidence>
<dbReference type="NCBIfam" id="TIGR04056">
    <property type="entry name" value="OMP_RagA_SusC"/>
    <property type="match status" value="1"/>
</dbReference>
<dbReference type="Pfam" id="PF13715">
    <property type="entry name" value="CarbopepD_reg_2"/>
    <property type="match status" value="1"/>
</dbReference>
<dbReference type="InterPro" id="IPR023997">
    <property type="entry name" value="TonB-dep_OMP_SusC/RagA_CS"/>
</dbReference>
<name>A0A0B7I3Y4_9FLAO</name>
<dbReference type="InterPro" id="IPR023996">
    <property type="entry name" value="TonB-dep_OMP_SusC/RagA"/>
</dbReference>
<evidence type="ECO:0000259" key="14">
    <source>
        <dbReference type="Pfam" id="PF07715"/>
    </source>
</evidence>
<protein>
    <submittedName>
        <fullName evidence="15">TonB-dependent receptor plug</fullName>
    </submittedName>
</protein>
<dbReference type="GO" id="GO:0015344">
    <property type="term" value="F:siderophore uptake transmembrane transporter activity"/>
    <property type="evidence" value="ECO:0007669"/>
    <property type="project" value="TreeGrafter"/>
</dbReference>
<keyword evidence="6 11" id="KW-0798">TonB box</keyword>
<evidence type="ECO:0000256" key="11">
    <source>
        <dbReference type="RuleBase" id="RU003357"/>
    </source>
</evidence>
<keyword evidence="16" id="KW-1185">Reference proteome</keyword>
<dbReference type="NCBIfam" id="TIGR04057">
    <property type="entry name" value="SusC_RagA_signa"/>
    <property type="match status" value="1"/>
</dbReference>
<dbReference type="Pfam" id="PF07715">
    <property type="entry name" value="Plug"/>
    <property type="match status" value="1"/>
</dbReference>
<dbReference type="InterPro" id="IPR037066">
    <property type="entry name" value="Plug_dom_sf"/>
</dbReference>
<dbReference type="PROSITE" id="PS52016">
    <property type="entry name" value="TONB_DEPENDENT_REC_3"/>
    <property type="match status" value="1"/>
</dbReference>
<dbReference type="EMBL" id="CDOI01000112">
    <property type="protein sequence ID" value="CEN44822.1"/>
    <property type="molecule type" value="Genomic_DNA"/>
</dbReference>
<evidence type="ECO:0000256" key="7">
    <source>
        <dbReference type="ARBA" id="ARBA00023136"/>
    </source>
</evidence>
<keyword evidence="2 10" id="KW-0813">Transport</keyword>
<keyword evidence="3 10" id="KW-1134">Transmembrane beta strand</keyword>
<evidence type="ECO:0000259" key="13">
    <source>
        <dbReference type="Pfam" id="PF00593"/>
    </source>
</evidence>
<sequence>MKQKLIWTMSLFFFALQFTFAQEKTITGTVKDESGHPLLGVTVTVKGTTKGVATDFDGNYSIKAKVGDILHFIGLGLRSVDKSVQASTTKIDVVMEEEVEQLEEVVVTAYGTQNKSSIAGSVQTIKAEQLSKVQSANVMQSLAGKAAGVQIKNTSGQPGAGSEVRFRGIGSISASNSPLYVVDGIPFHGDIASISAQDIESITFLKDASANALYGSRGANGVIVVTTKKGSGNKVRVTYETKVGVNTRAVPDYDVITDPREYYQLEFQRRKLGSWVKNNSLTEVQAAQNAATSLVPSIGYNIFNVPNNQVIDPATGLVNPNAQILYQDDWYKALFGTGFKTEHFVNLTRGGEKTNTYLSLGYLNEDGYVLNSGFDRVAVRTNVDYKLTDNIKVGTNLNYAYTFQKSPQEGKNSTTFSNLFSWTRNAAPIFPIYARDRYGNMRYDAKGNIIYDFGKGQTQNFEGSATKRVYIENMNPYATTLKNTQTNERHSLGARAFASIDFLKDFNFTYNIAYDLFADNRLRYGWEVGGDSAPYGGSITNGVRFQSTLTNQQLLSWKKEFGAHSIDLMVGHESSDFQSKMLAGNKTNVVVSDKVFISNATKFGSLNGYNDTYQTEGYLSKLNYGYADKYFVNASYRRDASSVFHPDNRWGDFYGFGVAWNVTKESFFPHSNTLNNLKLKASYGEQGNDNILYPDYVSFDHRTHFSFRRNYKPYLTQYDITPDAEGNASVREAYLGNKDLRWEVSKNFNVGFETKLFNRVNLEAEYFVRKVSDMLYNEPQQPSSGNPTISRNIGDMENRGFEVSLDVDVIKTQNSNLNLWANATHYKNKITRLPAPFTDGYYRYVEGKSAYTYYVREFVGVDEADGTGLWNKGDVDTNGIATGEKTTVKVHSQATQYLSDKTAHPDLYGGFGLSFSYKNWSFSTGFAYQIGGYIYDSVYNGLFVQNEGFGNSGHNFHKDAYKTWNFNNRNAQFPRMTTADSQQFGVSDLFLTKADYLSWEDISLSYKLAIKEIQSIGLESVTLTATGSNLWVWSKRQGLDPRMVSLGTGNTTNIYSLYRTISFGLTAKF</sequence>
<evidence type="ECO:0000256" key="4">
    <source>
        <dbReference type="ARBA" id="ARBA00022692"/>
    </source>
</evidence>
<dbReference type="InterPro" id="IPR000531">
    <property type="entry name" value="Beta-barrel_TonB"/>
</dbReference>
<evidence type="ECO:0000256" key="2">
    <source>
        <dbReference type="ARBA" id="ARBA00022448"/>
    </source>
</evidence>
<reference evidence="15 16" key="1">
    <citation type="submission" date="2015-01" db="EMBL/GenBank/DDBJ databases">
        <authorList>
            <person name="Xiang T."/>
            <person name="Song Y."/>
            <person name="Huang L."/>
            <person name="Wang B."/>
            <person name="Wu P."/>
        </authorList>
    </citation>
    <scope>NUCLEOTIDE SEQUENCE [LARGE SCALE GENOMIC DNA]</scope>
    <source>
        <strain evidence="15 16">CcD38</strain>
    </source>
</reference>
<evidence type="ECO:0000313" key="15">
    <source>
        <dbReference type="EMBL" id="CEN44822.1"/>
    </source>
</evidence>
<evidence type="ECO:0000256" key="10">
    <source>
        <dbReference type="PROSITE-ProRule" id="PRU01360"/>
    </source>
</evidence>
<evidence type="ECO:0000256" key="8">
    <source>
        <dbReference type="ARBA" id="ARBA00023170"/>
    </source>
</evidence>
<dbReference type="Proteomes" id="UP000045051">
    <property type="component" value="Unassembled WGS sequence"/>
</dbReference>
<gene>
    <name evidence="15" type="ORF">CCAND38_20019</name>
</gene>
<dbReference type="SUPFAM" id="SSF56935">
    <property type="entry name" value="Porins"/>
    <property type="match status" value="1"/>
</dbReference>
<dbReference type="Gene3D" id="2.40.170.20">
    <property type="entry name" value="TonB-dependent receptor, beta-barrel domain"/>
    <property type="match status" value="1"/>
</dbReference>
<dbReference type="InterPro" id="IPR012910">
    <property type="entry name" value="Plug_dom"/>
</dbReference>